<accession>A0A5N6QJ70</accession>
<name>A0A5N6QJ70_9ROSI</name>
<gene>
    <name evidence="2" type="ORF">FH972_002832</name>
</gene>
<keyword evidence="1" id="KW-0812">Transmembrane</keyword>
<proteinExistence type="predicted"/>
<dbReference type="AlphaFoldDB" id="A0A5N6QJ70"/>
<reference evidence="2 3" key="1">
    <citation type="submission" date="2019-06" db="EMBL/GenBank/DDBJ databases">
        <title>A chromosomal-level reference genome of Carpinus fangiana (Coryloideae, Betulaceae).</title>
        <authorList>
            <person name="Yang X."/>
            <person name="Wang Z."/>
            <person name="Zhang L."/>
            <person name="Hao G."/>
            <person name="Liu J."/>
            <person name="Yang Y."/>
        </authorList>
    </citation>
    <scope>NUCLEOTIDE SEQUENCE [LARGE SCALE GENOMIC DNA]</scope>
    <source>
        <strain evidence="2">Cfa_2016G</strain>
        <tissue evidence="2">Leaf</tissue>
    </source>
</reference>
<protein>
    <submittedName>
        <fullName evidence="2">Uncharacterized protein</fullName>
    </submittedName>
</protein>
<feature type="transmembrane region" description="Helical" evidence="1">
    <location>
        <begin position="48"/>
        <end position="70"/>
    </location>
</feature>
<organism evidence="2 3">
    <name type="scientific">Carpinus fangiana</name>
    <dbReference type="NCBI Taxonomy" id="176857"/>
    <lineage>
        <taxon>Eukaryota</taxon>
        <taxon>Viridiplantae</taxon>
        <taxon>Streptophyta</taxon>
        <taxon>Embryophyta</taxon>
        <taxon>Tracheophyta</taxon>
        <taxon>Spermatophyta</taxon>
        <taxon>Magnoliopsida</taxon>
        <taxon>eudicotyledons</taxon>
        <taxon>Gunneridae</taxon>
        <taxon>Pentapetalae</taxon>
        <taxon>rosids</taxon>
        <taxon>fabids</taxon>
        <taxon>Fagales</taxon>
        <taxon>Betulaceae</taxon>
        <taxon>Carpinus</taxon>
    </lineage>
</organism>
<keyword evidence="3" id="KW-1185">Reference proteome</keyword>
<evidence type="ECO:0000313" key="2">
    <source>
        <dbReference type="EMBL" id="KAE7998273.1"/>
    </source>
</evidence>
<evidence type="ECO:0000313" key="3">
    <source>
        <dbReference type="Proteomes" id="UP000327013"/>
    </source>
</evidence>
<dbReference type="Proteomes" id="UP000327013">
    <property type="component" value="Chromosome 1"/>
</dbReference>
<keyword evidence="1" id="KW-0472">Membrane</keyword>
<sequence length="73" mass="7396">MGWPADLAGVACEPPRGWSGPDTCRGSADPPAGSLISLLDLVLFANLVSWWVGVAGVATLGGFSSILVAAHFS</sequence>
<dbReference type="EMBL" id="CM017321">
    <property type="protein sequence ID" value="KAE7998273.1"/>
    <property type="molecule type" value="Genomic_DNA"/>
</dbReference>
<evidence type="ECO:0000256" key="1">
    <source>
        <dbReference type="SAM" id="Phobius"/>
    </source>
</evidence>
<keyword evidence="1" id="KW-1133">Transmembrane helix</keyword>